<dbReference type="InterPro" id="IPR029068">
    <property type="entry name" value="Glyas_Bleomycin-R_OHBP_Dase"/>
</dbReference>
<dbReference type="PANTHER" id="PTHR35006:SF2">
    <property type="entry name" value="GLYOXALASE FAMILY PROTEIN (AFU_ORTHOLOGUE AFUA_5G14830)"/>
    <property type="match status" value="1"/>
</dbReference>
<dbReference type="Proteomes" id="UP001597237">
    <property type="component" value="Unassembled WGS sequence"/>
</dbReference>
<reference evidence="3" key="1">
    <citation type="journal article" date="2019" name="Int. J. Syst. Evol. Microbiol.">
        <title>The Global Catalogue of Microorganisms (GCM) 10K type strain sequencing project: providing services to taxonomists for standard genome sequencing and annotation.</title>
        <authorList>
            <consortium name="The Broad Institute Genomics Platform"/>
            <consortium name="The Broad Institute Genome Sequencing Center for Infectious Disease"/>
            <person name="Wu L."/>
            <person name="Ma J."/>
        </authorList>
    </citation>
    <scope>NUCLEOTIDE SEQUENCE [LARGE SCALE GENOMIC DNA]</scope>
    <source>
        <strain evidence="3">DFY28</strain>
    </source>
</reference>
<evidence type="ECO:0000313" key="3">
    <source>
        <dbReference type="Proteomes" id="UP001597237"/>
    </source>
</evidence>
<keyword evidence="3" id="KW-1185">Reference proteome</keyword>
<protein>
    <submittedName>
        <fullName evidence="2">VOC family protein</fullName>
    </submittedName>
</protein>
<dbReference type="EMBL" id="JBHUEY010000001">
    <property type="protein sequence ID" value="MFD1783802.1"/>
    <property type="molecule type" value="Genomic_DNA"/>
</dbReference>
<proteinExistence type="predicted"/>
<evidence type="ECO:0000259" key="1">
    <source>
        <dbReference type="PROSITE" id="PS51819"/>
    </source>
</evidence>
<dbReference type="PANTHER" id="PTHR35006">
    <property type="entry name" value="GLYOXALASE FAMILY PROTEIN (AFU_ORTHOLOGUE AFUA_5G14830)"/>
    <property type="match status" value="1"/>
</dbReference>
<dbReference type="InterPro" id="IPR004360">
    <property type="entry name" value="Glyas_Fos-R_dOase_dom"/>
</dbReference>
<dbReference type="InterPro" id="IPR037523">
    <property type="entry name" value="VOC_core"/>
</dbReference>
<comment type="caution">
    <text evidence="2">The sequence shown here is derived from an EMBL/GenBank/DDBJ whole genome shotgun (WGS) entry which is preliminary data.</text>
</comment>
<dbReference type="Gene3D" id="3.10.180.10">
    <property type="entry name" value="2,3-Dihydroxybiphenyl 1,2-Dioxygenase, domain 1"/>
    <property type="match status" value="1"/>
</dbReference>
<dbReference type="SUPFAM" id="SSF54593">
    <property type="entry name" value="Glyoxalase/Bleomycin resistance protein/Dihydroxybiphenyl dioxygenase"/>
    <property type="match status" value="1"/>
</dbReference>
<evidence type="ECO:0000313" key="2">
    <source>
        <dbReference type="EMBL" id="MFD1783802.1"/>
    </source>
</evidence>
<dbReference type="Pfam" id="PF00903">
    <property type="entry name" value="Glyoxalase"/>
    <property type="match status" value="1"/>
</dbReference>
<accession>A0ABW4N1R4</accession>
<dbReference type="PROSITE" id="PS51819">
    <property type="entry name" value="VOC"/>
    <property type="match status" value="1"/>
</dbReference>
<feature type="domain" description="VOC" evidence="1">
    <location>
        <begin position="1"/>
        <end position="124"/>
    </location>
</feature>
<dbReference type="CDD" id="cd07262">
    <property type="entry name" value="VOC_like"/>
    <property type="match status" value="1"/>
</dbReference>
<gene>
    <name evidence="2" type="ORF">ACFSC0_10395</name>
</gene>
<organism evidence="2 3">
    <name type="scientific">Phenylobacterium terrae</name>
    <dbReference type="NCBI Taxonomy" id="2665495"/>
    <lineage>
        <taxon>Bacteria</taxon>
        <taxon>Pseudomonadati</taxon>
        <taxon>Pseudomonadota</taxon>
        <taxon>Alphaproteobacteria</taxon>
        <taxon>Caulobacterales</taxon>
        <taxon>Caulobacteraceae</taxon>
        <taxon>Phenylobacterium</taxon>
    </lineage>
</organism>
<dbReference type="RefSeq" id="WP_377283006.1">
    <property type="nucleotide sequence ID" value="NZ_JBHRSI010000008.1"/>
</dbReference>
<name>A0ABW4N1R4_9CAUL</name>
<sequence length="127" mass="13307">MLDHIGLTVSDLSAARAFYDKALAAIGVKLLHTVGAELTGGSEVLGYGDQRPFFWISEAPEPTGQLHVAFTVQSRALVDAFHAAGLAAGGKDNGGPGIRPHYHPTYYGAFVLDPDGHNIEAVCHAPG</sequence>